<evidence type="ECO:0000313" key="4">
    <source>
        <dbReference type="Proteomes" id="UP001595629"/>
    </source>
</evidence>
<keyword evidence="1" id="KW-0132">Cell division</keyword>
<accession>A0ABV7TF13</accession>
<dbReference type="SUPFAM" id="SSF48452">
    <property type="entry name" value="TPR-like"/>
    <property type="match status" value="1"/>
</dbReference>
<comment type="caution">
    <text evidence="3">The sequence shown here is derived from an EMBL/GenBank/DDBJ whole genome shotgun (WGS) entry which is preliminary data.</text>
</comment>
<reference evidence="4" key="1">
    <citation type="journal article" date="2019" name="Int. J. Syst. Evol. Microbiol.">
        <title>The Global Catalogue of Microorganisms (GCM) 10K type strain sequencing project: providing services to taxonomists for standard genome sequencing and annotation.</title>
        <authorList>
            <consortium name="The Broad Institute Genomics Platform"/>
            <consortium name="The Broad Institute Genome Sequencing Center for Infectious Disease"/>
            <person name="Wu L."/>
            <person name="Ma J."/>
        </authorList>
    </citation>
    <scope>NUCLEOTIDE SEQUENCE [LARGE SCALE GENOMIC DNA]</scope>
    <source>
        <strain evidence="4">KCTC 42911</strain>
    </source>
</reference>
<keyword evidence="4" id="KW-1185">Reference proteome</keyword>
<keyword evidence="1" id="KW-0175">Coiled coil</keyword>
<keyword evidence="1" id="KW-0574">Periplasm</keyword>
<gene>
    <name evidence="3" type="primary">ybgF</name>
    <name evidence="1" type="synonym">cpoB</name>
    <name evidence="3" type="ORF">ACFORG_10540</name>
</gene>
<dbReference type="Proteomes" id="UP001595629">
    <property type="component" value="Unassembled WGS sequence"/>
</dbReference>
<dbReference type="InterPro" id="IPR019734">
    <property type="entry name" value="TPR_rpt"/>
</dbReference>
<keyword evidence="1" id="KW-0131">Cell cycle</keyword>
<sequence precursor="true">MRKVIGALGLALVLCGPLAAQDNTQTLADIRQELTVLNVEIQRLRREFSTTGAPNPNLSGSSVLERVDSIEAELQRLTRQTEQLTQRVDRVVADGTNRVGDLEFRLCELEPDCDLASLSEGTTLGGGELPGASAAPAPEPDVEQGGQLAIAEQSQFDAANAALAEGSYDKAARLFAEFDTAYPGSPLAAEAHLNRGRALDNMGDTREAARAYLASFTGDPSGPNAAEALFQLGAALGRLGQVDQACVTLGEVSARFPGAPAVAKATQEMATLNCT</sequence>
<dbReference type="Pfam" id="PF13174">
    <property type="entry name" value="TPR_6"/>
    <property type="match status" value="1"/>
</dbReference>
<dbReference type="NCBIfam" id="TIGR02795">
    <property type="entry name" value="tol_pal_ybgF"/>
    <property type="match status" value="1"/>
</dbReference>
<dbReference type="Gene3D" id="1.25.40.10">
    <property type="entry name" value="Tetratricopeptide repeat domain"/>
    <property type="match status" value="1"/>
</dbReference>
<comment type="similarity">
    <text evidence="1">Belongs to the CpoB family.</text>
</comment>
<dbReference type="InterPro" id="IPR014162">
    <property type="entry name" value="CpoB_C"/>
</dbReference>
<evidence type="ECO:0000313" key="3">
    <source>
        <dbReference type="EMBL" id="MFC3614197.1"/>
    </source>
</evidence>
<feature type="signal peptide" evidence="1">
    <location>
        <begin position="1"/>
        <end position="20"/>
    </location>
</feature>
<feature type="region of interest" description="Disordered" evidence="2">
    <location>
        <begin position="118"/>
        <end position="143"/>
    </location>
</feature>
<dbReference type="InterPro" id="IPR011990">
    <property type="entry name" value="TPR-like_helical_dom_sf"/>
</dbReference>
<feature type="coiled-coil region" evidence="1">
    <location>
        <begin position="27"/>
        <end position="94"/>
    </location>
</feature>
<evidence type="ECO:0000256" key="2">
    <source>
        <dbReference type="SAM" id="MobiDB-lite"/>
    </source>
</evidence>
<comment type="subcellular location">
    <subcellularLocation>
        <location evidence="1">Periplasm</location>
    </subcellularLocation>
</comment>
<organism evidence="3 4">
    <name type="scientific">Lutimaribacter marinistellae</name>
    <dbReference type="NCBI Taxonomy" id="1820329"/>
    <lineage>
        <taxon>Bacteria</taxon>
        <taxon>Pseudomonadati</taxon>
        <taxon>Pseudomonadota</taxon>
        <taxon>Alphaproteobacteria</taxon>
        <taxon>Rhodobacterales</taxon>
        <taxon>Roseobacteraceae</taxon>
        <taxon>Lutimaribacter</taxon>
    </lineage>
</organism>
<protein>
    <recommendedName>
        <fullName evidence="1">Cell division coordinator CpoB</fullName>
    </recommendedName>
</protein>
<keyword evidence="1" id="KW-0732">Signal</keyword>
<proteinExistence type="inferred from homology"/>
<dbReference type="InterPro" id="IPR034706">
    <property type="entry name" value="CpoB"/>
</dbReference>
<dbReference type="EMBL" id="JBHRXI010000010">
    <property type="protein sequence ID" value="MFC3614197.1"/>
    <property type="molecule type" value="Genomic_DNA"/>
</dbReference>
<evidence type="ECO:0000256" key="1">
    <source>
        <dbReference type="HAMAP-Rule" id="MF_02066"/>
    </source>
</evidence>
<feature type="chain" id="PRO_5044915749" description="Cell division coordinator CpoB" evidence="1">
    <location>
        <begin position="21"/>
        <end position="275"/>
    </location>
</feature>
<name>A0ABV7TF13_9RHOB</name>
<dbReference type="HAMAP" id="MF_02066">
    <property type="entry name" value="CpoB"/>
    <property type="match status" value="1"/>
</dbReference>
<comment type="function">
    <text evidence="1">Mediates coordination of peptidoglycan synthesis and outer membrane constriction during cell division.</text>
</comment>
<dbReference type="RefSeq" id="WP_386735387.1">
    <property type="nucleotide sequence ID" value="NZ_JBHRXI010000010.1"/>
</dbReference>